<accession>A0A940WVY5</accession>
<dbReference type="SMART" id="SM00481">
    <property type="entry name" value="POLIIIAc"/>
    <property type="match status" value="1"/>
</dbReference>
<dbReference type="InterPro" id="IPR004013">
    <property type="entry name" value="PHP_dom"/>
</dbReference>
<dbReference type="Proteomes" id="UP000678228">
    <property type="component" value="Unassembled WGS sequence"/>
</dbReference>
<dbReference type="EMBL" id="JAGKSQ010000007">
    <property type="protein sequence ID" value="MBP3952703.1"/>
    <property type="molecule type" value="Genomic_DNA"/>
</dbReference>
<dbReference type="PANTHER" id="PTHR42924:SF3">
    <property type="entry name" value="POLYMERASE_HISTIDINOL PHOSPHATASE N-TERMINAL DOMAIN-CONTAINING PROTEIN"/>
    <property type="match status" value="1"/>
</dbReference>
<dbReference type="GO" id="GO:0004534">
    <property type="term" value="F:5'-3' RNA exonuclease activity"/>
    <property type="evidence" value="ECO:0007669"/>
    <property type="project" value="TreeGrafter"/>
</dbReference>
<name>A0A940WVY5_9BACI</name>
<evidence type="ECO:0000313" key="3">
    <source>
        <dbReference type="Proteomes" id="UP000678228"/>
    </source>
</evidence>
<reference evidence="2" key="1">
    <citation type="submission" date="2021-03" db="EMBL/GenBank/DDBJ databases">
        <title>Bacillus suaedae sp. nov., isolated from Suaeda aralocaspica.</title>
        <authorList>
            <person name="Lei R.F.R."/>
        </authorList>
    </citation>
    <scope>NUCLEOTIDE SEQUENCE</scope>
    <source>
        <strain evidence="2">YZJH907-2</strain>
    </source>
</reference>
<dbReference type="RefSeq" id="WP_210598556.1">
    <property type="nucleotide sequence ID" value="NZ_JAGKSQ010000007.1"/>
</dbReference>
<protein>
    <submittedName>
        <fullName evidence="2">PHP domain-containing protein</fullName>
    </submittedName>
</protein>
<gene>
    <name evidence="2" type="ORF">J7W16_16400</name>
</gene>
<dbReference type="PANTHER" id="PTHR42924">
    <property type="entry name" value="EXONUCLEASE"/>
    <property type="match status" value="1"/>
</dbReference>
<keyword evidence="3" id="KW-1185">Reference proteome</keyword>
<dbReference type="GO" id="GO:0035312">
    <property type="term" value="F:5'-3' DNA exonuclease activity"/>
    <property type="evidence" value="ECO:0007669"/>
    <property type="project" value="TreeGrafter"/>
</dbReference>
<feature type="domain" description="Polymerase/histidinol phosphatase N-terminal" evidence="1">
    <location>
        <begin position="2"/>
        <end position="67"/>
    </location>
</feature>
<evidence type="ECO:0000313" key="2">
    <source>
        <dbReference type="EMBL" id="MBP3952703.1"/>
    </source>
</evidence>
<dbReference type="SUPFAM" id="SSF89550">
    <property type="entry name" value="PHP domain-like"/>
    <property type="match status" value="1"/>
</dbReference>
<dbReference type="Gene3D" id="3.20.20.140">
    <property type="entry name" value="Metal-dependent hydrolases"/>
    <property type="match status" value="1"/>
</dbReference>
<dbReference type="AlphaFoldDB" id="A0A940WVY5"/>
<dbReference type="Pfam" id="PF02811">
    <property type="entry name" value="PHP"/>
    <property type="match status" value="1"/>
</dbReference>
<organism evidence="2 3">
    <name type="scientific">Halalkalibacter suaedae</name>
    <dbReference type="NCBI Taxonomy" id="2822140"/>
    <lineage>
        <taxon>Bacteria</taxon>
        <taxon>Bacillati</taxon>
        <taxon>Bacillota</taxon>
        <taxon>Bacilli</taxon>
        <taxon>Bacillales</taxon>
        <taxon>Bacillaceae</taxon>
        <taxon>Halalkalibacter</taxon>
    </lineage>
</organism>
<sequence>MIDLHCHTAISDNSFTIEQVIQMAKQNGIKHLAITDHDTTVGLERAIQIGKELAVNIIPGIEISAYDYKRGRRAHILGLNIIPGHEAITKLCQPLIERRHQASFQMVQKLRENGYTLTWEEVEHLASGGTGVYKQHIMHVLLNKGYTDRIYGELYKKLFAKGTNIENQGLAYVSIDYIDVYDAIRVIKEAGGVAVLAHPGQFNNFEAVSEWTKEGLEGIEVKHPLHTKIDEEKALALAEQYNLVKTGGSDFHGFYSDTGSDVGSVTIAEAWLEELMVRQEKTQRI</sequence>
<dbReference type="CDD" id="cd07438">
    <property type="entry name" value="PHP_HisPPase_AMP"/>
    <property type="match status" value="1"/>
</dbReference>
<dbReference type="InterPro" id="IPR016195">
    <property type="entry name" value="Pol/histidinol_Pase-like"/>
</dbReference>
<dbReference type="Gene3D" id="1.10.150.650">
    <property type="match status" value="1"/>
</dbReference>
<dbReference type="InterPro" id="IPR003141">
    <property type="entry name" value="Pol/His_phosphatase_N"/>
</dbReference>
<dbReference type="InterPro" id="IPR052018">
    <property type="entry name" value="PHP_domain"/>
</dbReference>
<proteinExistence type="predicted"/>
<evidence type="ECO:0000259" key="1">
    <source>
        <dbReference type="SMART" id="SM00481"/>
    </source>
</evidence>
<comment type="caution">
    <text evidence="2">The sequence shown here is derived from an EMBL/GenBank/DDBJ whole genome shotgun (WGS) entry which is preliminary data.</text>
</comment>